<dbReference type="EMBL" id="HBFQ01008447">
    <property type="protein sequence ID" value="CAD8831588.1"/>
    <property type="molecule type" value="Transcribed_RNA"/>
</dbReference>
<feature type="chain" id="PRO_5030969276" description="Sulfotransferase domain-containing protein" evidence="1">
    <location>
        <begin position="25"/>
        <end position="282"/>
    </location>
</feature>
<gene>
    <name evidence="2" type="ORF">NSCI0253_LOCUS5935</name>
</gene>
<proteinExistence type="predicted"/>
<name>A0A7S1EYH3_NOCSC</name>
<evidence type="ECO:0000256" key="1">
    <source>
        <dbReference type="SAM" id="SignalP"/>
    </source>
</evidence>
<organism evidence="2">
    <name type="scientific">Noctiluca scintillans</name>
    <name type="common">Sea sparkle</name>
    <name type="synonym">Red tide dinoflagellate</name>
    <dbReference type="NCBI Taxonomy" id="2966"/>
    <lineage>
        <taxon>Eukaryota</taxon>
        <taxon>Sar</taxon>
        <taxon>Alveolata</taxon>
        <taxon>Dinophyceae</taxon>
        <taxon>Noctilucales</taxon>
        <taxon>Noctilucaceae</taxon>
        <taxon>Noctiluca</taxon>
    </lineage>
</organism>
<reference evidence="2" key="1">
    <citation type="submission" date="2021-01" db="EMBL/GenBank/DDBJ databases">
        <authorList>
            <person name="Corre E."/>
            <person name="Pelletier E."/>
            <person name="Niang G."/>
            <person name="Scheremetjew M."/>
            <person name="Finn R."/>
            <person name="Kale V."/>
            <person name="Holt S."/>
            <person name="Cochrane G."/>
            <person name="Meng A."/>
            <person name="Brown T."/>
            <person name="Cohen L."/>
        </authorList>
    </citation>
    <scope>NUCLEOTIDE SEQUENCE</scope>
</reference>
<dbReference type="GO" id="GO:0008146">
    <property type="term" value="F:sulfotransferase activity"/>
    <property type="evidence" value="ECO:0007669"/>
    <property type="project" value="InterPro"/>
</dbReference>
<protein>
    <recommendedName>
        <fullName evidence="3">Sulfotransferase domain-containing protein</fullName>
    </recommendedName>
</protein>
<dbReference type="GO" id="GO:0016020">
    <property type="term" value="C:membrane"/>
    <property type="evidence" value="ECO:0007669"/>
    <property type="project" value="InterPro"/>
</dbReference>
<keyword evidence="1" id="KW-0732">Signal</keyword>
<accession>A0A7S1EYH3</accession>
<dbReference type="Pfam" id="PF03567">
    <property type="entry name" value="Sulfotransfer_2"/>
    <property type="match status" value="1"/>
</dbReference>
<dbReference type="AlphaFoldDB" id="A0A7S1EYH3"/>
<feature type="signal peptide" evidence="1">
    <location>
        <begin position="1"/>
        <end position="24"/>
    </location>
</feature>
<dbReference type="InterPro" id="IPR005331">
    <property type="entry name" value="Sulfotransferase"/>
</dbReference>
<sequence>MQKISCFILGVLLSSSVVVGAVEAQIPGRRARSEGSMTLHGSNLQFLHIPKHAGTVIEVWAAERGYKWGSKWLQHTWLKPASPLGVSSLGVLFAPWHVPGSYFETDPYNGFDVFLVVRNPYEHMISEFRCPWFGFKAQGFGALRVNLGQSRVLEWMSHQTLESVRANATADDLNEWIQRYLAYAPPWWWGHIPQHTYVEALNKTGALRPENVLRMENIANDFQDLVERYGLEPGALPEEAKSSSSMPTFSIHDLTETTRRMIEEHFGKDFEMFHFEKAIPVG</sequence>
<evidence type="ECO:0008006" key="3">
    <source>
        <dbReference type="Google" id="ProtNLM"/>
    </source>
</evidence>
<evidence type="ECO:0000313" key="2">
    <source>
        <dbReference type="EMBL" id="CAD8831588.1"/>
    </source>
</evidence>